<evidence type="ECO:0000313" key="4">
    <source>
        <dbReference type="Proteomes" id="UP000293874"/>
    </source>
</evidence>
<dbReference type="Pfam" id="PF09822">
    <property type="entry name" value="ABC_transp_aux"/>
    <property type="match status" value="1"/>
</dbReference>
<organism evidence="3 4">
    <name type="scientific">Pseudobacter ginsenosidimutans</name>
    <dbReference type="NCBI Taxonomy" id="661488"/>
    <lineage>
        <taxon>Bacteria</taxon>
        <taxon>Pseudomonadati</taxon>
        <taxon>Bacteroidota</taxon>
        <taxon>Chitinophagia</taxon>
        <taxon>Chitinophagales</taxon>
        <taxon>Chitinophagaceae</taxon>
        <taxon>Pseudobacter</taxon>
    </lineage>
</organism>
<keyword evidence="1" id="KW-1133">Transmembrane helix</keyword>
<dbReference type="Pfam" id="PF12679">
    <property type="entry name" value="ABC2_membrane_2"/>
    <property type="match status" value="1"/>
</dbReference>
<dbReference type="Proteomes" id="UP000293874">
    <property type="component" value="Unassembled WGS sequence"/>
</dbReference>
<comment type="caution">
    <text evidence="3">The sequence shown here is derived from an EMBL/GenBank/DDBJ whole genome shotgun (WGS) entry which is preliminary data.</text>
</comment>
<feature type="transmembrane region" description="Helical" evidence="1">
    <location>
        <begin position="158"/>
        <end position="179"/>
    </location>
</feature>
<gene>
    <name evidence="3" type="ORF">EV199_0573</name>
</gene>
<dbReference type="GO" id="GO:0005886">
    <property type="term" value="C:plasma membrane"/>
    <property type="evidence" value="ECO:0007669"/>
    <property type="project" value="UniProtKB-SubCell"/>
</dbReference>
<protein>
    <submittedName>
        <fullName evidence="3">ABC-2 type transport system permease protein</fullName>
    </submittedName>
</protein>
<feature type="transmembrane region" description="Helical" evidence="1">
    <location>
        <begin position="268"/>
        <end position="286"/>
    </location>
</feature>
<dbReference type="RefSeq" id="WP_130539170.1">
    <property type="nucleotide sequence ID" value="NZ_CP042431.1"/>
</dbReference>
<evidence type="ECO:0000313" key="3">
    <source>
        <dbReference type="EMBL" id="RZS74722.1"/>
    </source>
</evidence>
<feature type="domain" description="ABC-type uncharacterised transport system" evidence="2">
    <location>
        <begin position="495"/>
        <end position="714"/>
    </location>
</feature>
<name>A0A4Q7N0N8_9BACT</name>
<dbReference type="GO" id="GO:0140359">
    <property type="term" value="F:ABC-type transporter activity"/>
    <property type="evidence" value="ECO:0007669"/>
    <property type="project" value="InterPro"/>
</dbReference>
<dbReference type="InterPro" id="IPR019196">
    <property type="entry name" value="ABC_transp_unknown"/>
</dbReference>
<dbReference type="OrthoDB" id="9794512at2"/>
<evidence type="ECO:0000256" key="1">
    <source>
        <dbReference type="SAM" id="Phobius"/>
    </source>
</evidence>
<keyword evidence="1" id="KW-0472">Membrane</keyword>
<feature type="transmembrane region" description="Helical" evidence="1">
    <location>
        <begin position="186"/>
        <end position="206"/>
    </location>
</feature>
<dbReference type="EMBL" id="SGXA01000001">
    <property type="protein sequence ID" value="RZS74722.1"/>
    <property type="molecule type" value="Genomic_DNA"/>
</dbReference>
<feature type="transmembrane region" description="Helical" evidence="1">
    <location>
        <begin position="20"/>
        <end position="44"/>
    </location>
</feature>
<evidence type="ECO:0000259" key="2">
    <source>
        <dbReference type="Pfam" id="PF09822"/>
    </source>
</evidence>
<dbReference type="AlphaFoldDB" id="A0A4Q7N0N8"/>
<accession>A0A4Q7N0N8</accession>
<reference evidence="3 4" key="1">
    <citation type="submission" date="2019-02" db="EMBL/GenBank/DDBJ databases">
        <title>Genomic Encyclopedia of Type Strains, Phase IV (KMG-IV): sequencing the most valuable type-strain genomes for metagenomic binning, comparative biology and taxonomic classification.</title>
        <authorList>
            <person name="Goeker M."/>
        </authorList>
    </citation>
    <scope>NUCLEOTIDE SEQUENCE [LARGE SCALE GENOMIC DNA]</scope>
    <source>
        <strain evidence="3 4">DSM 18116</strain>
    </source>
</reference>
<feature type="transmembrane region" description="Helical" evidence="1">
    <location>
        <begin position="238"/>
        <end position="256"/>
    </location>
</feature>
<proteinExistence type="predicted"/>
<keyword evidence="4" id="KW-1185">Reference proteome</keyword>
<feature type="transmembrane region" description="Helical" evidence="1">
    <location>
        <begin position="77"/>
        <end position="97"/>
    </location>
</feature>
<keyword evidence="1" id="KW-0812">Transmembrane</keyword>
<dbReference type="PANTHER" id="PTHR43471">
    <property type="entry name" value="ABC TRANSPORTER PERMEASE"/>
    <property type="match status" value="1"/>
</dbReference>
<feature type="transmembrane region" description="Helical" evidence="1">
    <location>
        <begin position="759"/>
        <end position="777"/>
    </location>
</feature>
<sequence length="782" mass="89601">MKVIFTITRNEIRNLFYSPVAWFLTIVFMALSAFFYTSAMYPFAKWANMEMRNDPFFAVKGTESMTAWIFSDLNMGFFAQLLPNLYLFIPLLTMNIISREFNNGTIKLLYSSPLKTSQIVLGKYLAVMIYNLALVAITGIFLLAGLTDIKSMDTGPVLSAMAGIYLLLCAYGAIGFFMSAITNYQIISAVASFTTFFVLMNIGSLWQQYDLIRDLTWFLSLQNRVQKLIAGLVSSKDIIYYLLIIFMFVGFTFLRLKAARETKPWYVHFSRYLTITVLCLLVGYISSQPRFIIYRDVTNRQSNTIHPKTRALLDRLNNGPLEVTLYVNLLDGNNIFPGLPAARNRYLSGFWEQYQRFKTDIDFKYVYYYDYEPARDDSALYKKFPGKNLQQIAGIISKGYRLDSAMFIGPEEIRKIIDLRPENFQLVMQLKYKERSAFLRVFPIAFFWPEEINVNAVLKKLAGEKMPQVLFASGQLERNIYKRGEREFQRYTIAKGFPRSLVNLGFDADTINLQTEEIPSDLSMLVIADPKTELNAHVSAKIRNYINGGGNMIIYGEPGKQYVLNPLLQQTGVQLMNGQLVQKDPNETPDKISFYYNSTFYNMSDDPWYQYIKYLEGHNAIKDTAMFRVPGVTGIGYREDSGFLIKPILMTAPGKAWLKAGKLINDSTMPAFNASEGDRQEHSFAFGVQLTRKWGTKEQRIVVLGDADMSSNSSGMDDIALAPYTWLNYKENPVFTPLPYAKDNRVVLSPRKAIWEKLIYVWLLPGLLMITGAIVLIRRKRK</sequence>
<feature type="transmembrane region" description="Helical" evidence="1">
    <location>
        <begin position="124"/>
        <end position="146"/>
    </location>
</feature>